<dbReference type="Pfam" id="PF14376">
    <property type="entry name" value="Haem_bd"/>
    <property type="match status" value="1"/>
</dbReference>
<organism evidence="2 3">
    <name type="scientific">Aureibaculum marinum</name>
    <dbReference type="NCBI Taxonomy" id="2487930"/>
    <lineage>
        <taxon>Bacteria</taxon>
        <taxon>Pseudomonadati</taxon>
        <taxon>Bacteroidota</taxon>
        <taxon>Flavobacteriia</taxon>
        <taxon>Flavobacteriales</taxon>
        <taxon>Flavobacteriaceae</taxon>
        <taxon>Aureibaculum</taxon>
    </lineage>
</organism>
<dbReference type="SMART" id="SM01235">
    <property type="entry name" value="Haem_bd"/>
    <property type="match status" value="1"/>
</dbReference>
<keyword evidence="3" id="KW-1185">Reference proteome</keyword>
<protein>
    <submittedName>
        <fullName evidence="2">Cytochrome C</fullName>
    </submittedName>
</protein>
<accession>A0A3N4PGN7</accession>
<evidence type="ECO:0000313" key="3">
    <source>
        <dbReference type="Proteomes" id="UP000270856"/>
    </source>
</evidence>
<feature type="domain" description="Haem-binding" evidence="1">
    <location>
        <begin position="10"/>
        <end position="145"/>
    </location>
</feature>
<dbReference type="EMBL" id="RPFJ01000006">
    <property type="protein sequence ID" value="RPD98693.1"/>
    <property type="molecule type" value="Genomic_DNA"/>
</dbReference>
<comment type="caution">
    <text evidence="2">The sequence shown here is derived from an EMBL/GenBank/DDBJ whole genome shotgun (WGS) entry which is preliminary data.</text>
</comment>
<dbReference type="RefSeq" id="WP_123897007.1">
    <property type="nucleotide sequence ID" value="NZ_RPFJ01000006.1"/>
</dbReference>
<dbReference type="AlphaFoldDB" id="A0A3N4PGN7"/>
<dbReference type="Proteomes" id="UP000270856">
    <property type="component" value="Unassembled WGS sequence"/>
</dbReference>
<proteinExistence type="predicted"/>
<reference evidence="2 3" key="1">
    <citation type="submission" date="2018-11" db="EMBL/GenBank/DDBJ databases">
        <title>Aureibaculum marinum gen. nov., sp. nov., a member of the family Flavobacteriaceae isolated from the Bohai Sea.</title>
        <authorList>
            <person name="Ji X."/>
        </authorList>
    </citation>
    <scope>NUCLEOTIDE SEQUENCE [LARGE SCALE GENOMIC DNA]</scope>
    <source>
        <strain evidence="2 3">BH-SD17</strain>
    </source>
</reference>
<dbReference type="OrthoDB" id="196738at2"/>
<gene>
    <name evidence="2" type="ORF">EGM88_05755</name>
</gene>
<evidence type="ECO:0000259" key="1">
    <source>
        <dbReference type="SMART" id="SM01235"/>
    </source>
</evidence>
<dbReference type="InterPro" id="IPR025992">
    <property type="entry name" value="Haem-bd"/>
</dbReference>
<evidence type="ECO:0000313" key="2">
    <source>
        <dbReference type="EMBL" id="RPD98693.1"/>
    </source>
</evidence>
<name>A0A3N4PGN7_9FLAO</name>
<sequence>MLKKIVIGLLFVFIAIQFYRPEKNTSTETPDTDFLVVYGTDAKIASTIKASCYDCHSNNTTYPWYSEVAPVSWWISNHVTYGKKHLDFSIWNTYSEKKKDHKLEETIEMIEKKEMPLESYLPMHPEAKLTEVQQQELIAFFKKIRSEINYSK</sequence>